<gene>
    <name evidence="2" type="ORF">SAMN02745129_3867</name>
</gene>
<evidence type="ECO:0000313" key="3">
    <source>
        <dbReference type="Proteomes" id="UP000184268"/>
    </source>
</evidence>
<sequence length="105" mass="11559">MLATIILLLLLALPASAADGIDPTEPPSWLPSAPVTSSANQVLESILISGQQRLAVIGGETYREGDRWGERRIRTIYRDRVVLSDGQTLRLFPSLSELSQEGKWE</sequence>
<keyword evidence="1" id="KW-0732">Signal</keyword>
<protein>
    <submittedName>
        <fullName evidence="2">MSHA biogenesis protein MshK</fullName>
    </submittedName>
</protein>
<keyword evidence="3" id="KW-1185">Reference proteome</keyword>
<dbReference type="STRING" id="299255.SAMN02745129_3867"/>
<reference evidence="2 3" key="1">
    <citation type="submission" date="2016-11" db="EMBL/GenBank/DDBJ databases">
        <authorList>
            <person name="Jaros S."/>
            <person name="Januszkiewicz K."/>
            <person name="Wedrychowicz H."/>
        </authorList>
    </citation>
    <scope>NUCLEOTIDE SEQUENCE [LARGE SCALE GENOMIC DNA]</scope>
    <source>
        <strain evidence="2 3">DSM 16917</strain>
    </source>
</reference>
<feature type="signal peptide" evidence="1">
    <location>
        <begin position="1"/>
        <end position="17"/>
    </location>
</feature>
<feature type="chain" id="PRO_5012657826" evidence="1">
    <location>
        <begin position="18"/>
        <end position="105"/>
    </location>
</feature>
<dbReference type="AlphaFoldDB" id="A0A1M5Y0C2"/>
<dbReference type="Proteomes" id="UP000184268">
    <property type="component" value="Unassembled WGS sequence"/>
</dbReference>
<accession>A0A1M5Y0C2</accession>
<evidence type="ECO:0000313" key="2">
    <source>
        <dbReference type="EMBL" id="SHI05500.1"/>
    </source>
</evidence>
<proteinExistence type="predicted"/>
<evidence type="ECO:0000256" key="1">
    <source>
        <dbReference type="SAM" id="SignalP"/>
    </source>
</evidence>
<organism evidence="2 3">
    <name type="scientific">Ferrimonas marina</name>
    <dbReference type="NCBI Taxonomy" id="299255"/>
    <lineage>
        <taxon>Bacteria</taxon>
        <taxon>Pseudomonadati</taxon>
        <taxon>Pseudomonadota</taxon>
        <taxon>Gammaproteobacteria</taxon>
        <taxon>Alteromonadales</taxon>
        <taxon>Ferrimonadaceae</taxon>
        <taxon>Ferrimonas</taxon>
    </lineage>
</organism>
<name>A0A1M5Y0C2_9GAMM</name>
<dbReference type="OrthoDB" id="6400929at2"/>
<dbReference type="EMBL" id="FQXG01000006">
    <property type="protein sequence ID" value="SHI05500.1"/>
    <property type="molecule type" value="Genomic_DNA"/>
</dbReference>
<dbReference type="RefSeq" id="WP_083597056.1">
    <property type="nucleotide sequence ID" value="NZ_FQXG01000006.1"/>
</dbReference>